<dbReference type="Proteomes" id="UP000028761">
    <property type="component" value="Chromosome 11"/>
</dbReference>
<reference evidence="2" key="2">
    <citation type="submission" date="2025-08" db="UniProtKB">
        <authorList>
            <consortium name="Ensembl"/>
        </authorList>
    </citation>
    <scope>IDENTIFICATION</scope>
</reference>
<dbReference type="AlphaFoldDB" id="A0A2I3N1V7"/>
<protein>
    <submittedName>
        <fullName evidence="2">C-X-C motif chemokine ligand 12</fullName>
    </submittedName>
</protein>
<organism evidence="2 3">
    <name type="scientific">Papio anubis</name>
    <name type="common">Olive baboon</name>
    <dbReference type="NCBI Taxonomy" id="9555"/>
    <lineage>
        <taxon>Eukaryota</taxon>
        <taxon>Metazoa</taxon>
        <taxon>Chordata</taxon>
        <taxon>Craniata</taxon>
        <taxon>Vertebrata</taxon>
        <taxon>Euteleostomi</taxon>
        <taxon>Mammalia</taxon>
        <taxon>Eutheria</taxon>
        <taxon>Euarchontoglires</taxon>
        <taxon>Primates</taxon>
        <taxon>Haplorrhini</taxon>
        <taxon>Catarrhini</taxon>
        <taxon>Cercopithecidae</taxon>
        <taxon>Cercopithecinae</taxon>
        <taxon>Papio</taxon>
    </lineage>
</organism>
<proteinExistence type="predicted"/>
<name>A0A2I3N1V7_PAPAN</name>
<dbReference type="Bgee" id="ENSPANG00000022666">
    <property type="expression patterns" value="Expressed in pigmented layer of retina and 68 other cell types or tissues"/>
</dbReference>
<accession>A0A2I3N1V7</accession>
<gene>
    <name evidence="2" type="primary">CXCL12</name>
</gene>
<reference evidence="2 3" key="1">
    <citation type="submission" date="2012-03" db="EMBL/GenBank/DDBJ databases">
        <title>Whole Genome Assembly of Papio anubis.</title>
        <authorList>
            <person name="Liu Y.L."/>
            <person name="Abraham K.A."/>
            <person name="Akbar H.A."/>
            <person name="Ali S.A."/>
            <person name="Anosike U.A."/>
            <person name="Aqrawi P.A."/>
            <person name="Arias F.A."/>
            <person name="Attaway T.A."/>
            <person name="Awwad R.A."/>
            <person name="Babu C.B."/>
            <person name="Bandaranaike D.B."/>
            <person name="Battles P.B."/>
            <person name="Bell A.B."/>
            <person name="Beltran B.B."/>
            <person name="Berhane-Mersha D.B."/>
            <person name="Bess C.B."/>
            <person name="Bickham C.B."/>
            <person name="Bolden T.B."/>
            <person name="Carter K.C."/>
            <person name="Chau D.C."/>
            <person name="Chavez A.C."/>
            <person name="Clerc-Blankenburg K.C."/>
            <person name="Coyle M.C."/>
            <person name="Dao M.D."/>
            <person name="Davila M.L.D."/>
            <person name="Davy-Carroll L.D."/>
            <person name="Denson S.D."/>
            <person name="Dinh H.D."/>
            <person name="Fernandez S.F."/>
            <person name="Fernando P.F."/>
            <person name="Forbes L.F."/>
            <person name="Francis C.F."/>
            <person name="Francisco L.F."/>
            <person name="Fu Q.F."/>
            <person name="Garcia-Iii R.G."/>
            <person name="Garrett T.G."/>
            <person name="Gross S.G."/>
            <person name="Gubbala S.G."/>
            <person name="Hirani K.H."/>
            <person name="Hogues M.H."/>
            <person name="Hollins B.H."/>
            <person name="Jackson L.J."/>
            <person name="Javaid M.J."/>
            <person name="Jhangiani S.J."/>
            <person name="Johnson A.J."/>
            <person name="Johnson B.J."/>
            <person name="Jones J.J."/>
            <person name="Joshi V.J."/>
            <person name="Kalu J.K."/>
            <person name="Khan N.K."/>
            <person name="Korchina V.K."/>
            <person name="Kovar C.K."/>
            <person name="Lago L.L."/>
            <person name="Lara F.L."/>
            <person name="Le T.-K.L."/>
            <person name="Lee S.L."/>
            <person name="Legall-Iii F.L."/>
            <person name="Lemon S.L."/>
            <person name="Liu J.L."/>
            <person name="Liu Y.-S.L."/>
            <person name="Liyanage D.L."/>
            <person name="Lopez J.L."/>
            <person name="Lorensuhewa L.L."/>
            <person name="Mata R.M."/>
            <person name="Mathew T.M."/>
            <person name="Mercado C.M."/>
            <person name="Mercado I.M."/>
            <person name="Morales K.M."/>
            <person name="Morgan M.M."/>
            <person name="Munidasa M.M."/>
            <person name="Ngo D.N."/>
            <person name="Nguyen L.N."/>
            <person name="Nguyen T.N."/>
            <person name="Nguyen N.N."/>
            <person name="Obregon M.O."/>
            <person name="Okwuonu G.O."/>
            <person name="Ongeri F.O."/>
            <person name="Onwere C.O."/>
            <person name="Osifeso I.O."/>
            <person name="Parra A.P."/>
            <person name="Patil S.P."/>
            <person name="Perez A.P."/>
            <person name="Perez Y.P."/>
            <person name="Pham C.P."/>
            <person name="Pu L.-L.P."/>
            <person name="Puazo M.P."/>
            <person name="Quiroz J.Q."/>
            <person name="Rouhana J.R."/>
            <person name="Ruiz M.R."/>
            <person name="Ruiz S.-J.R."/>
            <person name="Saada N.S."/>
            <person name="Santibanez J.S."/>
            <person name="Scheel M.S."/>
            <person name="Schneider B.S."/>
            <person name="Simmons D.S."/>
            <person name="Sisson I.S."/>
            <person name="Tang L.-Y.T."/>
            <person name="Thornton R.T."/>
            <person name="Tisius J.T."/>
            <person name="Toledanes G.T."/>
            <person name="Trejos Z.T."/>
            <person name="Usmani K.U."/>
            <person name="Varghese R.V."/>
            <person name="Vattathil S.V."/>
            <person name="Vee V.V."/>
            <person name="Walker D.W."/>
            <person name="Weissenberger G.W."/>
            <person name="White C.W."/>
            <person name="Williams A.W."/>
            <person name="Woodworth J.W."/>
            <person name="Wright R.W."/>
            <person name="Zhu Y.Z."/>
            <person name="Han Y.H."/>
            <person name="Newsham I.N."/>
            <person name="Nazareth L.N."/>
            <person name="Worley K.W."/>
            <person name="Muzny D.M."/>
            <person name="Rogers J.R."/>
            <person name="Gibbs R.G."/>
        </authorList>
    </citation>
    <scope>NUCLEOTIDE SEQUENCE [LARGE SCALE GENOMIC DNA]</scope>
</reference>
<keyword evidence="1" id="KW-0732">Signal</keyword>
<dbReference type="ExpressionAtlas" id="A0A2I3N1V7">
    <property type="expression patterns" value="baseline"/>
</dbReference>
<evidence type="ECO:0000313" key="3">
    <source>
        <dbReference type="Proteomes" id="UP000028761"/>
    </source>
</evidence>
<feature type="chain" id="PRO_5014165830" evidence="1">
    <location>
        <begin position="22"/>
        <end position="103"/>
    </location>
</feature>
<evidence type="ECO:0000256" key="1">
    <source>
        <dbReference type="SAM" id="SignalP"/>
    </source>
</evidence>
<keyword evidence="3" id="KW-1185">Reference proteome</keyword>
<sequence length="103" mass="11178">MNAKVVVVLALVLTTLCLSDGKPVSLSYRCPCRFFESHYCTCLIRVSFHGAAPLTQGSWVLYSLSCAARETGLKEPAPMVSPRVENHQEGCLWVPGPVNLGKA</sequence>
<dbReference type="Ensembl" id="ENSPANT00000042433.2">
    <property type="protein sequence ID" value="ENSPANP00000041999.1"/>
    <property type="gene ID" value="ENSPANG00000022666.3"/>
</dbReference>
<dbReference type="GeneTree" id="ENSGT00390000014056"/>
<evidence type="ECO:0000313" key="2">
    <source>
        <dbReference type="Ensembl" id="ENSPANP00000041999.1"/>
    </source>
</evidence>
<reference evidence="2" key="3">
    <citation type="submission" date="2025-09" db="UniProtKB">
        <authorList>
            <consortium name="Ensembl"/>
        </authorList>
    </citation>
    <scope>IDENTIFICATION</scope>
</reference>
<feature type="signal peptide" evidence="1">
    <location>
        <begin position="1"/>
        <end position="21"/>
    </location>
</feature>